<reference evidence="2" key="1">
    <citation type="submission" date="2022-07" db="EMBL/GenBank/DDBJ databases">
        <title>Evaluation of T. orientalis genome assembly methods using nanopore sequencing and analysis of variation between genomes.</title>
        <authorList>
            <person name="Yam J."/>
            <person name="Micallef M.L."/>
            <person name="Liu M."/>
            <person name="Djordjevic S.P."/>
            <person name="Bogema D.R."/>
            <person name="Jenkins C."/>
        </authorList>
    </citation>
    <scope>NUCLEOTIDE SEQUENCE</scope>
    <source>
        <strain evidence="2">Goon Nure</strain>
    </source>
</reference>
<proteinExistence type="predicted"/>
<name>A0A976M9T3_THEOR</name>
<dbReference type="Proteomes" id="UP000244811">
    <property type="component" value="Chromosome 1"/>
</dbReference>
<accession>A0A976M9T3</accession>
<organism evidence="2 3">
    <name type="scientific">Theileria orientalis</name>
    <dbReference type="NCBI Taxonomy" id="68886"/>
    <lineage>
        <taxon>Eukaryota</taxon>
        <taxon>Sar</taxon>
        <taxon>Alveolata</taxon>
        <taxon>Apicomplexa</taxon>
        <taxon>Aconoidasida</taxon>
        <taxon>Piroplasmida</taxon>
        <taxon>Theileriidae</taxon>
        <taxon>Theileria</taxon>
    </lineage>
</organism>
<gene>
    <name evidence="2" type="ORF">MACK_000559</name>
</gene>
<feature type="compositionally biased region" description="Polar residues" evidence="1">
    <location>
        <begin position="76"/>
        <end position="91"/>
    </location>
</feature>
<sequence>MIDTSKFKLSEKTYLVFFKEEEELKNLKDVFRRLVALDIYFDIKSSQKRRSEAKIENLGTKNSNISNGEATISKNGSGLSECFENSSATDNTESEDQEKDNSIFSNDQAFSELNSNRTNLESYSGEIEEAEELEGNECFVRHIINDLVNLIKVKRLYHCFFEDPLVQYIARKYKVHGKDLYDLYKKYFNYFNEHIHLDQGEILDSLRRNLLCNLNHDFGQVNIVKVLKNEVNELGKELNGLIINYYDSRINLGEIYYLMEYYNLDIETLSIDINTIQYGLRMDEPIKEYFSNEDFVNRLLNQLTENSGNEVKSNYKQFYNLVVYTANIFNKNKAEYNNNSTSGSSTHVKDDNERKKIINNLLFKNVYGIENDLNLSNLYKMEPILF</sequence>
<feature type="region of interest" description="Disordered" evidence="1">
    <location>
        <begin position="76"/>
        <end position="101"/>
    </location>
</feature>
<evidence type="ECO:0000313" key="3">
    <source>
        <dbReference type="Proteomes" id="UP000244811"/>
    </source>
</evidence>
<dbReference type="AlphaFoldDB" id="A0A976M9T3"/>
<evidence type="ECO:0000256" key="1">
    <source>
        <dbReference type="SAM" id="MobiDB-lite"/>
    </source>
</evidence>
<evidence type="ECO:0000313" key="2">
    <source>
        <dbReference type="EMBL" id="UKK00486.2"/>
    </source>
</evidence>
<dbReference type="EMBL" id="CP056069">
    <property type="protein sequence ID" value="UKK00486.2"/>
    <property type="molecule type" value="Genomic_DNA"/>
</dbReference>
<protein>
    <submittedName>
        <fullName evidence="2">Uncharacterized protein</fullName>
    </submittedName>
</protein>